<organism evidence="9 10">
    <name type="scientific">Diplocarpon rosae</name>
    <dbReference type="NCBI Taxonomy" id="946125"/>
    <lineage>
        <taxon>Eukaryota</taxon>
        <taxon>Fungi</taxon>
        <taxon>Dikarya</taxon>
        <taxon>Ascomycota</taxon>
        <taxon>Pezizomycotina</taxon>
        <taxon>Leotiomycetes</taxon>
        <taxon>Helotiales</taxon>
        <taxon>Drepanopezizaceae</taxon>
        <taxon>Diplocarpon</taxon>
    </lineage>
</organism>
<feature type="compositionally biased region" description="Basic and acidic residues" evidence="5">
    <location>
        <begin position="1906"/>
        <end position="1922"/>
    </location>
</feature>
<feature type="compositionally biased region" description="Polar residues" evidence="5">
    <location>
        <begin position="2209"/>
        <end position="2221"/>
    </location>
</feature>
<evidence type="ECO:0000259" key="7">
    <source>
        <dbReference type="Pfam" id="PF11732"/>
    </source>
</evidence>
<feature type="compositionally biased region" description="Polar residues" evidence="5">
    <location>
        <begin position="1985"/>
        <end position="1995"/>
    </location>
</feature>
<dbReference type="InterPro" id="IPR021418">
    <property type="entry name" value="THO_THOC2_C"/>
</dbReference>
<feature type="compositionally biased region" description="Polar residues" evidence="5">
    <location>
        <begin position="2101"/>
        <end position="2118"/>
    </location>
</feature>
<comment type="subcellular location">
    <subcellularLocation>
        <location evidence="1">Nucleus</location>
    </subcellularLocation>
</comment>
<feature type="compositionally biased region" description="Basic and acidic residues" evidence="5">
    <location>
        <begin position="1948"/>
        <end position="1960"/>
    </location>
</feature>
<evidence type="ECO:0000259" key="8">
    <source>
        <dbReference type="Pfam" id="PF16134"/>
    </source>
</evidence>
<dbReference type="GO" id="GO:0003729">
    <property type="term" value="F:mRNA binding"/>
    <property type="evidence" value="ECO:0007669"/>
    <property type="project" value="TreeGrafter"/>
</dbReference>
<dbReference type="Proteomes" id="UP001285354">
    <property type="component" value="Unassembled WGS sequence"/>
</dbReference>
<feature type="compositionally biased region" description="Polar residues" evidence="5">
    <location>
        <begin position="71"/>
        <end position="82"/>
    </location>
</feature>
<dbReference type="PANTHER" id="PTHR21597">
    <property type="entry name" value="THO2 PROTEIN"/>
    <property type="match status" value="1"/>
</dbReference>
<feature type="compositionally biased region" description="Low complexity" evidence="5">
    <location>
        <begin position="2077"/>
        <end position="2088"/>
    </location>
</feature>
<feature type="domain" description="THO complex subunitTHOC2 N-terminal" evidence="7">
    <location>
        <begin position="858"/>
        <end position="934"/>
    </location>
</feature>
<evidence type="ECO:0000259" key="6">
    <source>
        <dbReference type="Pfam" id="PF11262"/>
    </source>
</evidence>
<dbReference type="GO" id="GO:0000445">
    <property type="term" value="C:THO complex part of transcription export complex"/>
    <property type="evidence" value="ECO:0007669"/>
    <property type="project" value="TreeGrafter"/>
</dbReference>
<keyword evidence="4" id="KW-0539">Nucleus</keyword>
<feature type="domain" description="THO complex subunit 2 N-terminal" evidence="8">
    <location>
        <begin position="131"/>
        <end position="856"/>
    </location>
</feature>
<feature type="compositionally biased region" description="Basic and acidic residues" evidence="5">
    <location>
        <begin position="1644"/>
        <end position="1657"/>
    </location>
</feature>
<feature type="compositionally biased region" description="Polar residues" evidence="5">
    <location>
        <begin position="1962"/>
        <end position="1973"/>
    </location>
</feature>
<feature type="compositionally biased region" description="Polar residues" evidence="5">
    <location>
        <begin position="2137"/>
        <end position="2152"/>
    </location>
</feature>
<dbReference type="InterPro" id="IPR021726">
    <property type="entry name" value="THO_THOC2_N"/>
</dbReference>
<dbReference type="EMBL" id="JAUBYV010000001">
    <property type="protein sequence ID" value="KAK2629562.1"/>
    <property type="molecule type" value="Genomic_DNA"/>
</dbReference>
<feature type="compositionally biased region" description="Basic and acidic residues" evidence="5">
    <location>
        <begin position="1794"/>
        <end position="1803"/>
    </location>
</feature>
<evidence type="ECO:0000256" key="2">
    <source>
        <dbReference type="ARBA" id="ARBA00007857"/>
    </source>
</evidence>
<feature type="compositionally biased region" description="Basic and acidic residues" evidence="5">
    <location>
        <begin position="2370"/>
        <end position="2400"/>
    </location>
</feature>
<reference evidence="9" key="1">
    <citation type="submission" date="2023-06" db="EMBL/GenBank/DDBJ databases">
        <title>Draft genome of Marssonina rosae.</title>
        <authorList>
            <person name="Cheng Q."/>
        </authorList>
    </citation>
    <scope>NUCLEOTIDE SEQUENCE</scope>
    <source>
        <strain evidence="9">R4</strain>
    </source>
</reference>
<evidence type="ECO:0000313" key="9">
    <source>
        <dbReference type="EMBL" id="KAK2629562.1"/>
    </source>
</evidence>
<keyword evidence="10" id="KW-1185">Reference proteome</keyword>
<proteinExistence type="inferred from homology"/>
<feature type="compositionally biased region" description="Pro residues" evidence="5">
    <location>
        <begin position="2242"/>
        <end position="2255"/>
    </location>
</feature>
<sequence length="2474" mass="274373">MAPAKRKRSEKGPFDSGEGRPSPHRPQSTNLGQHDRGSEMRDGNRRLSRGGQGGLGRGRGRREDARDNYNQHKLSLPNTGRATPTGPMSPPPPRTVSAGPTTVQTPIPTPIPEIPIPVFKSDPAPFDYAFITEDRLAAWDTVGHQEVTQKGREVLGDEDSHDTAFIFLELIRAALDGRLDPVSAGKCVKDILGPDTAPADGSVASFDAPAIFLDNLSMILEADDDTNNVALRSFLVATGVSPVLMRQKLDNKVLQDTGLTRETFNRMSIRQATNQLYRQANYNLLREETEGYSKLITELFTTSAREPPTNEVAEDAFERVKGLIGTFDLDVGRVLDITLDVFAAVLVKHFRFFIKFLRVSSWWPRIGDLKEERHGGLPNWALPNALHQTVLSEEKIKGKETRASRDILFWERAREVGLDAFFELGGRHLLDDETRKRILDSKGTGDKDLDGDHEWIEQTGTLPPSGNRVAAQLLGFKLRFYASAARDDDDVLPPNLIYLTALLIKIGFISLRDLYPHLWPLDEAMPAVREKRAAELAEKERLSRPGGGSTNALANAGALTDDTIPGGGRTREAAPSKSDPTAKVTTETDDKTNEPLDQKAQLLTHLLTIGAIPESLFILGRFPWLPEAYPEIFPLLNRILLHSITEVYDQIRPLPRPDQREDVACPAKKVVEADVSGKGQHRFVELPTRNMLRWPFADKFDANANVSYRFYWDEWADDIPMCRDVDDLFTLCNTFLNFSGVSIGKDPALLSKIARIGNHSLRKDRSQHNIGRWQELLKRLIVPALSLTTANATVANEVYDMLQMYPISVRYSIYAEWFEGATTRLPAMKIAFARAKLETLSTMKRISKINVAPMARALAKIAYASPGIVFNIALAQIEAYSNLTEVVVECAKQFTPLGYDVLVWSLMSSLGTKGRNRNNAEFALLPSPWLLALSRFSGKVYKRYSFMDLSPILRYVTDQIYRGNSTDLVILKELIAQMSGIVPDTDFTDAQILAMTGGEELRKQTLINLQDKRFESTKTSNRLMRALTHTKLAGELLISIAQYRQTAIFKVPDDDAHIKLLATIIDDTQAALSQYLDLLRSNLSVEDFDRFVPGIPELLADFGLQPALAFMIGRPSLSYLRSTVVSSAMNGKIKVLPAVADPETVAIDADGDVGMDGQTVNGVNGDEKSISINGDAAKEDATKTDAQEQTPQIVSADPFSAILEPIIASVQTALPEATFNNITPELYVTFWASTLGDLVLPSASYEAEISRLVSELAEISRDRSDMSRTGVTIKDKRKAVINETRDKLIAEFKSSLNAFGQKKTRLLRNKALWFRATVKPEDASNASEAFLEQCLLPRLLLSHGDAEYCFRIIRFFHDNGVPYFRTLSLYIQIFKPNRLRAMMFTCTVREAENLGRFLKLILTDLSRWHADAAVYEKEAWGTGANLPGFAKALDENGRPKGFVSHEGDATTFKSILFRMHKGLNTALRDCFEGSEWMHIRNAITVLKCVVQVFPAINFQGAKFLELLEGIALREKGVREDLALTGNAVFVQLKKREPKWMMIQAFGHIGQLGQSANDSSNVGHANSKVATKSFLKPTAAEFKPVRASSLGVPTSKIQSSAEVEDGEVDDAKTSIRNASAITKPSTVIDLARTSKRSTPPSAAMEFKKSEILDRREQIKLQQARDQTKAHISTPPHSSAPPRPEPSRNSTPTSLPSRPDAPFPSRELLDRHPRHGDRRDGRDPRLVDSRLDRTRPGERLPERPGDRPVDRTLDRPGDRIGDRTGDRMGDRLREFSGTDRRPGGPVAREFGGLPGPDRERVRLDPLPRWPAEPARETLERSANAREADNGRLSREMPPPRLSGVGSDRGSHTVPDRMPLGSERQELMNPERAALISGDIDTALSSSPRRGREDLIDRTLSRPQSPRRHGADKERVDPRRDDRQLRNGPTDLYNSPRSRLEDVQPPPAGPRSDRPADRERGNPNERLNFQSMQQPLPRNVDPDHGRLNSMSRSLQSDPNFGRLTAASSDIPSGPRDRNSRGGWVGNGPPISRQDGRLRDIPRPPTPEKQQPPTGPSARFQRRSFSGQSDPTPAPGPPVASSPSVATPPATVIHPDRLKHLGGSIAQQTLHSPPLQQVQNPIQAPAGAIHPDRLRAFGNEDSVNSQPQSQANSGRSRPTLPQVLTSGPPSGPKVVQPSPVHTGPHGFAAPTGPASATERAARGGRRQLAGINTMLQQAGQQTTPDRMNARGRGGRISGMGPDTPISGPPTPLIPLPSPTPGSYFRSDSTRDMARDLINPARADLITGPEPPSKDPEEDHYGRRERSGRSRRESRSPGRERDTKRPAPEDERPPRGDYRDRSDRRGTERDSEKDRHQSRSSPVPPRDLMAGRDITGGRDGGREHERGNRDREGGRRDGREREPTRDQIASGWAGERGRDRGNERSSSGRSSRDTRSGDMRSEDQRRESRGSRDEHSGSRKRRSDEGGLEFRGHEKRPRR</sequence>
<dbReference type="Pfam" id="PF16134">
    <property type="entry name" value="THOC2_N"/>
    <property type="match status" value="1"/>
</dbReference>
<dbReference type="GO" id="GO:0006406">
    <property type="term" value="P:mRNA export from nucleus"/>
    <property type="evidence" value="ECO:0007669"/>
    <property type="project" value="InterPro"/>
</dbReference>
<feature type="compositionally biased region" description="Basic and acidic residues" evidence="5">
    <location>
        <begin position="2287"/>
        <end position="2352"/>
    </location>
</feature>
<comment type="caution">
    <text evidence="9">The sequence shown here is derived from an EMBL/GenBank/DDBJ whole genome shotgun (WGS) entry which is preliminary data.</text>
</comment>
<evidence type="ECO:0000256" key="5">
    <source>
        <dbReference type="SAM" id="MobiDB-lite"/>
    </source>
</evidence>
<evidence type="ECO:0000313" key="10">
    <source>
        <dbReference type="Proteomes" id="UP001285354"/>
    </source>
</evidence>
<dbReference type="InterPro" id="IPR040007">
    <property type="entry name" value="Tho2"/>
</dbReference>
<dbReference type="GO" id="GO:0006397">
    <property type="term" value="P:mRNA processing"/>
    <property type="evidence" value="ECO:0007669"/>
    <property type="project" value="InterPro"/>
</dbReference>
<gene>
    <name evidence="9" type="ORF">QTJ16_000382</name>
</gene>
<evidence type="ECO:0000256" key="1">
    <source>
        <dbReference type="ARBA" id="ARBA00004123"/>
    </source>
</evidence>
<feature type="region of interest" description="Disordered" evidence="5">
    <location>
        <begin position="536"/>
        <end position="593"/>
    </location>
</feature>
<evidence type="ECO:0000256" key="3">
    <source>
        <dbReference type="ARBA" id="ARBA00019596"/>
    </source>
</evidence>
<evidence type="ECO:0000256" key="4">
    <source>
        <dbReference type="ARBA" id="ARBA00023242"/>
    </source>
</evidence>
<feature type="compositionally biased region" description="Basic and acidic residues" evidence="5">
    <location>
        <begin position="61"/>
        <end position="70"/>
    </location>
</feature>
<feature type="compositionally biased region" description="Basic and acidic residues" evidence="5">
    <location>
        <begin position="1887"/>
        <end position="1897"/>
    </location>
</feature>
<feature type="region of interest" description="Disordered" evidence="5">
    <location>
        <begin position="1"/>
        <end position="101"/>
    </location>
</feature>
<comment type="similarity">
    <text evidence="2">Belongs to the THOC2 family.</text>
</comment>
<feature type="compositionally biased region" description="Basic and acidic residues" evidence="5">
    <location>
        <begin position="1811"/>
        <end position="1832"/>
    </location>
</feature>
<feature type="region of interest" description="Disordered" evidence="5">
    <location>
        <begin position="1629"/>
        <end position="2474"/>
    </location>
</feature>
<name>A0AAD9T5U1_9HELO</name>
<accession>A0AAD9T5U1</accession>
<dbReference type="PANTHER" id="PTHR21597:SF0">
    <property type="entry name" value="THO COMPLEX SUBUNIT 2"/>
    <property type="match status" value="1"/>
</dbReference>
<dbReference type="Pfam" id="PF11262">
    <property type="entry name" value="Tho2"/>
    <property type="match status" value="1"/>
</dbReference>
<dbReference type="Pfam" id="PF11732">
    <property type="entry name" value="Thoc2"/>
    <property type="match status" value="1"/>
</dbReference>
<feature type="compositionally biased region" description="Basic and acidic residues" evidence="5">
    <location>
        <begin position="33"/>
        <end position="45"/>
    </location>
</feature>
<feature type="compositionally biased region" description="Basic and acidic residues" evidence="5">
    <location>
        <begin position="2425"/>
        <end position="2467"/>
    </location>
</feature>
<feature type="compositionally biased region" description="Basic and acidic residues" evidence="5">
    <location>
        <begin position="1705"/>
        <end position="1780"/>
    </location>
</feature>
<feature type="domain" description="THO complex subunitTHOC2 C-terminal" evidence="6">
    <location>
        <begin position="1220"/>
        <end position="1532"/>
    </location>
</feature>
<protein>
    <recommendedName>
        <fullName evidence="3">THO complex subunit 2</fullName>
    </recommendedName>
</protein>
<dbReference type="InterPro" id="IPR032302">
    <property type="entry name" value="THOC2_N"/>
</dbReference>